<keyword evidence="5" id="KW-1185">Reference proteome</keyword>
<gene>
    <name evidence="4" type="ORF">OS493_001693</name>
</gene>
<evidence type="ECO:0000313" key="4">
    <source>
        <dbReference type="EMBL" id="KAJ7374968.1"/>
    </source>
</evidence>
<comment type="caution">
    <text evidence="4">The sequence shown here is derived from an EMBL/GenBank/DDBJ whole genome shotgun (WGS) entry which is preliminary data.</text>
</comment>
<proteinExistence type="inferred from homology"/>
<organism evidence="4 5">
    <name type="scientific">Desmophyllum pertusum</name>
    <dbReference type="NCBI Taxonomy" id="174260"/>
    <lineage>
        <taxon>Eukaryota</taxon>
        <taxon>Metazoa</taxon>
        <taxon>Cnidaria</taxon>
        <taxon>Anthozoa</taxon>
        <taxon>Hexacorallia</taxon>
        <taxon>Scleractinia</taxon>
        <taxon>Caryophylliina</taxon>
        <taxon>Caryophylliidae</taxon>
        <taxon>Desmophyllum</taxon>
    </lineage>
</organism>
<dbReference type="Proteomes" id="UP001163046">
    <property type="component" value="Unassembled WGS sequence"/>
</dbReference>
<sequence>MAAATIPRRQIFVRPRSEVITVLGWRQVSNDIAEQWRSETCLDGKFFENEERQLKTGYVCGSYEFTREELDESGSEMATEEETDIPDANPDLQRSVLTINLKPASVQVKPRLVKAQSMASLPRKAEVNIAGHSQSKDRERSGLNRRKSSLDVSLAKLRHEMVDTVAEGEAQRYFDHAITLRDTILFLRYNRNLGVEPDQVPAKGLDLLRCESLNSLDSAACGRVLQKNYSLLVSMAPLSNEIRPVTSCCPPHFGPAVPEVNSVWFKLFIYDQVKSGPPSLLLVKGTRLRWLPKIFEDYERLMITTWGHDPGIVPVSNVLLALTTHCLTLQYWYRLMEFTQRVM</sequence>
<dbReference type="InterPro" id="IPR028097">
    <property type="entry name" value="FAM91_C_dom"/>
</dbReference>
<dbReference type="EMBL" id="MU826826">
    <property type="protein sequence ID" value="KAJ7374968.1"/>
    <property type="molecule type" value="Genomic_DNA"/>
</dbReference>
<evidence type="ECO:0000256" key="1">
    <source>
        <dbReference type="ARBA" id="ARBA00010319"/>
    </source>
</evidence>
<name>A0A9X0CUR8_9CNID</name>
<feature type="domain" description="FAM91 C-terminal" evidence="3">
    <location>
        <begin position="149"/>
        <end position="322"/>
    </location>
</feature>
<dbReference type="AlphaFoldDB" id="A0A9X0CUR8"/>
<dbReference type="InterPro" id="IPR039199">
    <property type="entry name" value="FAM91"/>
</dbReference>
<accession>A0A9X0CUR8</accession>
<dbReference type="PANTHER" id="PTHR28441:SF2">
    <property type="entry name" value="PROTEIN FAM91A1"/>
    <property type="match status" value="1"/>
</dbReference>
<evidence type="ECO:0000256" key="2">
    <source>
        <dbReference type="SAM" id="MobiDB-lite"/>
    </source>
</evidence>
<dbReference type="OrthoDB" id="5949424at2759"/>
<dbReference type="PANTHER" id="PTHR28441">
    <property type="entry name" value="PROTEIN FAM91A1"/>
    <property type="match status" value="1"/>
</dbReference>
<protein>
    <recommendedName>
        <fullName evidence="3">FAM91 C-terminal domain-containing protein</fullName>
    </recommendedName>
</protein>
<feature type="region of interest" description="Disordered" evidence="2">
    <location>
        <begin position="124"/>
        <end position="146"/>
    </location>
</feature>
<evidence type="ECO:0000313" key="5">
    <source>
        <dbReference type="Proteomes" id="UP001163046"/>
    </source>
</evidence>
<evidence type="ECO:0000259" key="3">
    <source>
        <dbReference type="Pfam" id="PF14648"/>
    </source>
</evidence>
<comment type="similarity">
    <text evidence="1">Belongs to the FAM91 family.</text>
</comment>
<reference evidence="4" key="1">
    <citation type="submission" date="2023-01" db="EMBL/GenBank/DDBJ databases">
        <title>Genome assembly of the deep-sea coral Lophelia pertusa.</title>
        <authorList>
            <person name="Herrera S."/>
            <person name="Cordes E."/>
        </authorList>
    </citation>
    <scope>NUCLEOTIDE SEQUENCE</scope>
    <source>
        <strain evidence="4">USNM1676648</strain>
        <tissue evidence="4">Polyp</tissue>
    </source>
</reference>
<dbReference type="Pfam" id="PF14648">
    <property type="entry name" value="FAM91_C"/>
    <property type="match status" value="1"/>
</dbReference>